<evidence type="ECO:0000256" key="3">
    <source>
        <dbReference type="ARBA" id="ARBA00022598"/>
    </source>
</evidence>
<dbReference type="InterPro" id="IPR011063">
    <property type="entry name" value="TilS/TtcA_N"/>
</dbReference>
<dbReference type="Pfam" id="PF11734">
    <property type="entry name" value="TilS_C"/>
    <property type="match status" value="1"/>
</dbReference>
<dbReference type="GO" id="GO:0005524">
    <property type="term" value="F:ATP binding"/>
    <property type="evidence" value="ECO:0007669"/>
    <property type="project" value="UniProtKB-UniRule"/>
</dbReference>
<evidence type="ECO:0000256" key="8">
    <source>
        <dbReference type="HAMAP-Rule" id="MF_01161"/>
    </source>
</evidence>
<evidence type="ECO:0000256" key="6">
    <source>
        <dbReference type="ARBA" id="ARBA00022840"/>
    </source>
</evidence>
<gene>
    <name evidence="8 10" type="primary">tilS</name>
    <name evidence="10" type="ORF">GCM10011312_20810</name>
</gene>
<dbReference type="InterPro" id="IPR014729">
    <property type="entry name" value="Rossmann-like_a/b/a_fold"/>
</dbReference>
<dbReference type="PANTHER" id="PTHR43033:SF1">
    <property type="entry name" value="TRNA(ILE)-LYSIDINE SYNTHASE-RELATED"/>
    <property type="match status" value="1"/>
</dbReference>
<name>A0A8J2VCF6_9FLAO</name>
<keyword evidence="4 8" id="KW-0819">tRNA processing</keyword>
<dbReference type="EMBL" id="BMGK01000008">
    <property type="protein sequence ID" value="GGD97113.1"/>
    <property type="molecule type" value="Genomic_DNA"/>
</dbReference>
<keyword evidence="6 8" id="KW-0067">ATP-binding</keyword>
<dbReference type="HAMAP" id="MF_01161">
    <property type="entry name" value="tRNA_Ile_lys_synt"/>
    <property type="match status" value="1"/>
</dbReference>
<organism evidence="10 11">
    <name type="scientific">Planktosalinus lacus</name>
    <dbReference type="NCBI Taxonomy" id="1526573"/>
    <lineage>
        <taxon>Bacteria</taxon>
        <taxon>Pseudomonadati</taxon>
        <taxon>Bacteroidota</taxon>
        <taxon>Flavobacteriia</taxon>
        <taxon>Flavobacteriales</taxon>
        <taxon>Flavobacteriaceae</taxon>
        <taxon>Planktosalinus</taxon>
    </lineage>
</organism>
<comment type="domain">
    <text evidence="8">The N-terminal region contains the highly conserved SGGXDS motif, predicted to be a P-loop motif involved in ATP binding.</text>
</comment>
<proteinExistence type="inferred from homology"/>
<sequence>MKEQFQTHLIQQFPEFQNQQLLVACSGGLDSVVMTHLLVNSGYSVTLAHCNFSLRGSESDSDSAFVIRFAKKLGVPVYTETFETVSFAEEKGLSIQMAARVLRYNWFDELADMLSLKYILTAHHLDDDLETFFINFSRGTGLKGLTGIPELSGNLRRPLLEFSREAILEYAQANKLKWREDSSNASDYYLRNALRHQVIPHFKEINPQLLQSFKVTQEHLKSSRLLLEDYVGLIFSYVAEKTENGYQFSVEKLKKLPNTKALLFELFQSFGFTQWEDVLQLLDAQTGKRIYSQTHVLLKNRTYLELELMKESNSNPEAEYLIPKGVSKIETPIYLTFQIVKAIEQQESGICYVDEALIHYPLKLRKWKKGDVFHPLGMSGKKKISKFFKDEKLSLLEKQNIWLLCSNETIVWVVGMRADNRFKITENTQSILKIQLQL</sequence>
<dbReference type="InterPro" id="IPR012094">
    <property type="entry name" value="tRNA_Ile_lys_synt"/>
</dbReference>
<comment type="catalytic activity">
    <reaction evidence="7 8">
        <text>cytidine(34) in tRNA(Ile2) + L-lysine + ATP = lysidine(34) in tRNA(Ile2) + AMP + diphosphate + H(+)</text>
        <dbReference type="Rhea" id="RHEA:43744"/>
        <dbReference type="Rhea" id="RHEA-COMP:10625"/>
        <dbReference type="Rhea" id="RHEA-COMP:10670"/>
        <dbReference type="ChEBI" id="CHEBI:15378"/>
        <dbReference type="ChEBI" id="CHEBI:30616"/>
        <dbReference type="ChEBI" id="CHEBI:32551"/>
        <dbReference type="ChEBI" id="CHEBI:33019"/>
        <dbReference type="ChEBI" id="CHEBI:82748"/>
        <dbReference type="ChEBI" id="CHEBI:83665"/>
        <dbReference type="ChEBI" id="CHEBI:456215"/>
        <dbReference type="EC" id="6.3.4.19"/>
    </reaction>
</comment>
<evidence type="ECO:0000256" key="2">
    <source>
        <dbReference type="ARBA" id="ARBA00022490"/>
    </source>
</evidence>
<evidence type="ECO:0000313" key="10">
    <source>
        <dbReference type="EMBL" id="GGD97113.1"/>
    </source>
</evidence>
<dbReference type="AlphaFoldDB" id="A0A8J2VCF6"/>
<keyword evidence="11" id="KW-1185">Reference proteome</keyword>
<dbReference type="SUPFAM" id="SSF52402">
    <property type="entry name" value="Adenine nucleotide alpha hydrolases-like"/>
    <property type="match status" value="1"/>
</dbReference>
<dbReference type="SUPFAM" id="SSF56037">
    <property type="entry name" value="PheT/TilS domain"/>
    <property type="match status" value="1"/>
</dbReference>
<dbReference type="RefSeq" id="WP_188442251.1">
    <property type="nucleotide sequence ID" value="NZ_BMGK01000008.1"/>
</dbReference>
<evidence type="ECO:0000259" key="9">
    <source>
        <dbReference type="SMART" id="SM00977"/>
    </source>
</evidence>
<dbReference type="Gene3D" id="3.40.50.620">
    <property type="entry name" value="HUPs"/>
    <property type="match status" value="1"/>
</dbReference>
<feature type="binding site" evidence="8">
    <location>
        <begin position="26"/>
        <end position="31"/>
    </location>
    <ligand>
        <name>ATP</name>
        <dbReference type="ChEBI" id="CHEBI:30616"/>
    </ligand>
</feature>
<reference evidence="10" key="2">
    <citation type="submission" date="2020-09" db="EMBL/GenBank/DDBJ databases">
        <authorList>
            <person name="Sun Q."/>
            <person name="Zhou Y."/>
        </authorList>
    </citation>
    <scope>NUCLEOTIDE SEQUENCE</scope>
    <source>
        <strain evidence="10">CGMCC 1.12924</strain>
    </source>
</reference>
<dbReference type="NCBIfam" id="TIGR02432">
    <property type="entry name" value="lysidine_TilS_N"/>
    <property type="match status" value="1"/>
</dbReference>
<keyword evidence="2 8" id="KW-0963">Cytoplasm</keyword>
<dbReference type="InterPro" id="IPR012796">
    <property type="entry name" value="Lysidine-tRNA-synth_C"/>
</dbReference>
<dbReference type="EC" id="6.3.4.19" evidence="8"/>
<comment type="caution">
    <text evidence="10">The sequence shown here is derived from an EMBL/GenBank/DDBJ whole genome shotgun (WGS) entry which is preliminary data.</text>
</comment>
<dbReference type="Pfam" id="PF01171">
    <property type="entry name" value="ATP_bind_3"/>
    <property type="match status" value="1"/>
</dbReference>
<evidence type="ECO:0000256" key="7">
    <source>
        <dbReference type="ARBA" id="ARBA00048539"/>
    </source>
</evidence>
<dbReference type="SMART" id="SM00977">
    <property type="entry name" value="TilS_C"/>
    <property type="match status" value="1"/>
</dbReference>
<keyword evidence="5 8" id="KW-0547">Nucleotide-binding</keyword>
<dbReference type="InterPro" id="IPR012795">
    <property type="entry name" value="tRNA_Ile_lys_synt_N"/>
</dbReference>
<comment type="subcellular location">
    <subcellularLocation>
        <location evidence="1 8">Cytoplasm</location>
    </subcellularLocation>
</comment>
<evidence type="ECO:0000256" key="1">
    <source>
        <dbReference type="ARBA" id="ARBA00004496"/>
    </source>
</evidence>
<protein>
    <recommendedName>
        <fullName evidence="8">tRNA(Ile)-lysidine synthase</fullName>
        <ecNumber evidence="8">6.3.4.19</ecNumber>
    </recommendedName>
    <alternativeName>
        <fullName evidence="8">tRNA(Ile)-2-lysyl-cytidine synthase</fullName>
    </alternativeName>
    <alternativeName>
        <fullName evidence="8">tRNA(Ile)-lysidine synthetase</fullName>
    </alternativeName>
</protein>
<dbReference type="Proteomes" id="UP000652231">
    <property type="component" value="Unassembled WGS sequence"/>
</dbReference>
<keyword evidence="3 8" id="KW-0436">Ligase</keyword>
<evidence type="ECO:0000256" key="5">
    <source>
        <dbReference type="ARBA" id="ARBA00022741"/>
    </source>
</evidence>
<dbReference type="GO" id="GO:0005737">
    <property type="term" value="C:cytoplasm"/>
    <property type="evidence" value="ECO:0007669"/>
    <property type="project" value="UniProtKB-SubCell"/>
</dbReference>
<comment type="function">
    <text evidence="8">Ligates lysine onto the cytidine present at position 34 of the AUA codon-specific tRNA(Ile) that contains the anticodon CAU, in an ATP-dependent manner. Cytidine is converted to lysidine, thus changing the amino acid specificity of the tRNA from methionine to isoleucine.</text>
</comment>
<evidence type="ECO:0000256" key="4">
    <source>
        <dbReference type="ARBA" id="ARBA00022694"/>
    </source>
</evidence>
<reference evidence="10" key="1">
    <citation type="journal article" date="2014" name="Int. J. Syst. Evol. Microbiol.">
        <title>Complete genome sequence of Corynebacterium casei LMG S-19264T (=DSM 44701T), isolated from a smear-ripened cheese.</title>
        <authorList>
            <consortium name="US DOE Joint Genome Institute (JGI-PGF)"/>
            <person name="Walter F."/>
            <person name="Albersmeier A."/>
            <person name="Kalinowski J."/>
            <person name="Ruckert C."/>
        </authorList>
    </citation>
    <scope>NUCLEOTIDE SEQUENCE</scope>
    <source>
        <strain evidence="10">CGMCC 1.12924</strain>
    </source>
</reference>
<dbReference type="NCBIfam" id="TIGR02433">
    <property type="entry name" value="lysidine_TilS_C"/>
    <property type="match status" value="1"/>
</dbReference>
<comment type="similarity">
    <text evidence="8">Belongs to the tRNA(Ile)-lysidine synthase family.</text>
</comment>
<feature type="domain" description="Lysidine-tRNA(Ile) synthetase C-terminal" evidence="9">
    <location>
        <begin position="362"/>
        <end position="434"/>
    </location>
</feature>
<dbReference type="PANTHER" id="PTHR43033">
    <property type="entry name" value="TRNA(ILE)-LYSIDINE SYNTHASE-RELATED"/>
    <property type="match status" value="1"/>
</dbReference>
<accession>A0A8J2VCF6</accession>
<evidence type="ECO:0000313" key="11">
    <source>
        <dbReference type="Proteomes" id="UP000652231"/>
    </source>
</evidence>
<dbReference type="CDD" id="cd01992">
    <property type="entry name" value="TilS_N"/>
    <property type="match status" value="1"/>
</dbReference>
<dbReference type="GO" id="GO:0032267">
    <property type="term" value="F:tRNA(Ile)-lysidine synthase activity"/>
    <property type="evidence" value="ECO:0007669"/>
    <property type="project" value="UniProtKB-EC"/>
</dbReference>
<dbReference type="GO" id="GO:0006400">
    <property type="term" value="P:tRNA modification"/>
    <property type="evidence" value="ECO:0007669"/>
    <property type="project" value="UniProtKB-UniRule"/>
</dbReference>